<dbReference type="KEGG" id="aamb:D1866_03790"/>
<evidence type="ECO:0000313" key="2">
    <source>
        <dbReference type="EMBL" id="QGR21222.1"/>
    </source>
</evidence>
<dbReference type="AlphaFoldDB" id="A0A650CU96"/>
<name>A0A650CU96_ACIAM</name>
<dbReference type="Proteomes" id="UP000474054">
    <property type="component" value="Unassembled WGS sequence"/>
</dbReference>
<dbReference type="EMBL" id="CP045482">
    <property type="protein sequence ID" value="QGR21222.1"/>
    <property type="molecule type" value="Genomic_DNA"/>
</dbReference>
<reference evidence="2 3" key="2">
    <citation type="submission" date="2019-10" db="EMBL/GenBank/DDBJ databases">
        <title>Genome Sequences from Six Type Strain Members of the Archaeal Family Sulfolobaceae: Acidianus ambivalens, Acidianus infernus, Metallosphaera prunae, Stygiolobus azoricus, Sulfolobus metallicus, and Sulfurisphaera ohwakuensis.</title>
        <authorList>
            <person name="Counts J.A."/>
            <person name="Kelly R.M."/>
        </authorList>
    </citation>
    <scope>NUCLEOTIDE SEQUENCE [LARGE SCALE GENOMIC DNA]</scope>
    <source>
        <strain evidence="2 3">LEI 10</strain>
    </source>
</reference>
<evidence type="ECO:0000313" key="1">
    <source>
        <dbReference type="EMBL" id="MQL56241.1"/>
    </source>
</evidence>
<dbReference type="EMBL" id="WHYS01000002">
    <property type="protein sequence ID" value="MQL56241.1"/>
    <property type="molecule type" value="Genomic_DNA"/>
</dbReference>
<evidence type="ECO:0000313" key="4">
    <source>
        <dbReference type="Proteomes" id="UP000474054"/>
    </source>
</evidence>
<dbReference type="GeneID" id="42778829"/>
<keyword evidence="3" id="KW-1185">Reference proteome</keyword>
<reference evidence="1 4" key="1">
    <citation type="submission" date="2019-10" db="EMBL/GenBank/DDBJ databases">
        <title>Comparative genomics of sulfur disproportionating microorganisms.</title>
        <authorList>
            <person name="Ward L.M."/>
            <person name="Bertran E."/>
            <person name="Johnston D."/>
        </authorList>
    </citation>
    <scope>NUCLEOTIDE SEQUENCE [LARGE SCALE GENOMIC DNA]</scope>
    <source>
        <strain evidence="1 4">DSM 3772</strain>
    </source>
</reference>
<accession>A0A650CU96</accession>
<proteinExistence type="predicted"/>
<dbReference type="RefSeq" id="WP_152942752.1">
    <property type="nucleotide sequence ID" value="NZ_CP045482.1"/>
</dbReference>
<dbReference type="Proteomes" id="UP000426328">
    <property type="component" value="Chromosome"/>
</dbReference>
<organism evidence="2 3">
    <name type="scientific">Acidianus ambivalens</name>
    <name type="common">Desulfurolobus ambivalens</name>
    <dbReference type="NCBI Taxonomy" id="2283"/>
    <lineage>
        <taxon>Archaea</taxon>
        <taxon>Thermoproteota</taxon>
        <taxon>Thermoprotei</taxon>
        <taxon>Sulfolobales</taxon>
        <taxon>Sulfolobaceae</taxon>
        <taxon>Acidianus</taxon>
    </lineage>
</organism>
<protein>
    <submittedName>
        <fullName evidence="2">Uncharacterized protein</fullName>
    </submittedName>
</protein>
<evidence type="ECO:0000313" key="3">
    <source>
        <dbReference type="Proteomes" id="UP000426328"/>
    </source>
</evidence>
<gene>
    <name evidence="2" type="ORF">D1866_03790</name>
    <name evidence="1" type="ORF">GFB69_11040</name>
</gene>
<sequence>MQEIKCKSKEEFLDYVKKAKIIIAYADMSLPIWKYFVCSIGDLHLRLITYNNKSVIEVLAVDTFKQYWTKVPDRKYYFVMKSPDGYGAIAPAKSDEEAERFLEGWVYGKK</sequence>